<dbReference type="SUPFAM" id="SSF90123">
    <property type="entry name" value="ABC transporter transmembrane region"/>
    <property type="match status" value="1"/>
</dbReference>
<sequence length="629" mass="69032">MSQNNTSRPPVRRGPMGGHGPMGGGRMMAGGVKAKNFKGSSKKLLSYLKPFKWPMIFVMGFAALSTVFNIAGPKVLAKATDELASGIMKIVTGAEGGIDFGYISMILLIMVGIYLLSSLFSYLQGYIMAGISTDVSYDLRNAIEKKINKLPLAYFHRNSQGDVLSRITNDVDTLSNSLNQSITQLITSVCTIIGVLIMMLSISWQMTLVALCIIPVSLVFVTVIVKLSQKHFKGQQEYLGTVNGQVEEMYGGHVIVKAFGREKETVETFDRENEKLYNAGWKAQFLSGLMQPVMGFVGNLGYVVICMVGASMAAGGTMTIGGIQAFIQYVRSFTMPITQLANISNQLQMTVAAAERIFEFLDEEEEPAGEPKLSMKDLEIRGDIRFDHVKFGYEDSEDLVIHDFSADVKAGQKIAIVGPTGAGKTTMVKLLMRFHDLKGGQIFVDGHPITDFTRGDLRTEFGMVLQDAWLYNGTILENIRYGKLSATDEEVVAAAKAAQADHFIRTLPGSYQMELNEEGTNVSQGQKQLLTIARAILADSRIMILDEATSSVDTRTEVLIQKAMDNLMQGRTSFIIAHRLSTIRNADLILCMKDGDIVEQGTHEELMAKGGFYANLYNSQFETGEEEAG</sequence>
<dbReference type="Gene3D" id="1.20.1560.10">
    <property type="entry name" value="ABC transporter type 1, transmembrane domain"/>
    <property type="match status" value="1"/>
</dbReference>
<feature type="region of interest" description="Disordered" evidence="7">
    <location>
        <begin position="1"/>
        <end position="22"/>
    </location>
</feature>
<keyword evidence="4 11" id="KW-0067">ATP-binding</keyword>
<evidence type="ECO:0000259" key="9">
    <source>
        <dbReference type="PROSITE" id="PS50893"/>
    </source>
</evidence>
<dbReference type="GO" id="GO:0005524">
    <property type="term" value="F:ATP binding"/>
    <property type="evidence" value="ECO:0007669"/>
    <property type="project" value="UniProtKB-KW"/>
</dbReference>
<keyword evidence="6 8" id="KW-0472">Membrane</keyword>
<keyword evidence="3" id="KW-0547">Nucleotide-binding</keyword>
<gene>
    <name evidence="11" type="ORF">NE695_08785</name>
</gene>
<dbReference type="PROSITE" id="PS00211">
    <property type="entry name" value="ABC_TRANSPORTER_1"/>
    <property type="match status" value="1"/>
</dbReference>
<dbReference type="SUPFAM" id="SSF52540">
    <property type="entry name" value="P-loop containing nucleoside triphosphate hydrolases"/>
    <property type="match status" value="1"/>
</dbReference>
<feature type="transmembrane region" description="Helical" evidence="8">
    <location>
        <begin position="185"/>
        <end position="202"/>
    </location>
</feature>
<dbReference type="InterPro" id="IPR027417">
    <property type="entry name" value="P-loop_NTPase"/>
</dbReference>
<dbReference type="PROSITE" id="PS50929">
    <property type="entry name" value="ABC_TM1F"/>
    <property type="match status" value="1"/>
</dbReference>
<dbReference type="InterPro" id="IPR036640">
    <property type="entry name" value="ABC1_TM_sf"/>
</dbReference>
<evidence type="ECO:0000256" key="4">
    <source>
        <dbReference type="ARBA" id="ARBA00022840"/>
    </source>
</evidence>
<dbReference type="Pfam" id="PF00005">
    <property type="entry name" value="ABC_tran"/>
    <property type="match status" value="1"/>
</dbReference>
<dbReference type="InterPro" id="IPR003439">
    <property type="entry name" value="ABC_transporter-like_ATP-bd"/>
</dbReference>
<dbReference type="CDD" id="cd18547">
    <property type="entry name" value="ABC_6TM_Tm288_like"/>
    <property type="match status" value="1"/>
</dbReference>
<feature type="transmembrane region" description="Helical" evidence="8">
    <location>
        <begin position="101"/>
        <end position="123"/>
    </location>
</feature>
<evidence type="ECO:0000256" key="1">
    <source>
        <dbReference type="ARBA" id="ARBA00004651"/>
    </source>
</evidence>
<evidence type="ECO:0000313" key="12">
    <source>
        <dbReference type="Proteomes" id="UP001524473"/>
    </source>
</evidence>
<evidence type="ECO:0000256" key="8">
    <source>
        <dbReference type="SAM" id="Phobius"/>
    </source>
</evidence>
<comment type="caution">
    <text evidence="11">The sequence shown here is derived from an EMBL/GenBank/DDBJ whole genome shotgun (WGS) entry which is preliminary data.</text>
</comment>
<protein>
    <submittedName>
        <fullName evidence="11">ABC transporter ATP-binding protein/permease</fullName>
    </submittedName>
</protein>
<dbReference type="PANTHER" id="PTHR43394">
    <property type="entry name" value="ATP-DEPENDENT PERMEASE MDL1, MITOCHONDRIAL"/>
    <property type="match status" value="1"/>
</dbReference>
<keyword evidence="5 8" id="KW-1133">Transmembrane helix</keyword>
<feature type="transmembrane region" description="Helical" evidence="8">
    <location>
        <begin position="300"/>
        <end position="327"/>
    </location>
</feature>
<dbReference type="SMART" id="SM00382">
    <property type="entry name" value="AAA"/>
    <property type="match status" value="1"/>
</dbReference>
<dbReference type="Pfam" id="PF00664">
    <property type="entry name" value="ABC_membrane"/>
    <property type="match status" value="1"/>
</dbReference>
<dbReference type="InterPro" id="IPR039421">
    <property type="entry name" value="Type_1_exporter"/>
</dbReference>
<feature type="domain" description="ABC transporter" evidence="9">
    <location>
        <begin position="384"/>
        <end position="619"/>
    </location>
</feature>
<evidence type="ECO:0000313" key="11">
    <source>
        <dbReference type="EMBL" id="MCQ4840010.1"/>
    </source>
</evidence>
<feature type="transmembrane region" description="Helical" evidence="8">
    <location>
        <begin position="208"/>
        <end position="227"/>
    </location>
</feature>
<proteinExistence type="predicted"/>
<dbReference type="Gene3D" id="3.40.50.300">
    <property type="entry name" value="P-loop containing nucleotide triphosphate hydrolases"/>
    <property type="match status" value="1"/>
</dbReference>
<dbReference type="RefSeq" id="WP_066861342.1">
    <property type="nucleotide sequence ID" value="NZ_CABKVV010000011.1"/>
</dbReference>
<evidence type="ECO:0000256" key="3">
    <source>
        <dbReference type="ARBA" id="ARBA00022741"/>
    </source>
</evidence>
<dbReference type="Proteomes" id="UP001524473">
    <property type="component" value="Unassembled WGS sequence"/>
</dbReference>
<dbReference type="PROSITE" id="PS50893">
    <property type="entry name" value="ABC_TRANSPORTER_2"/>
    <property type="match status" value="1"/>
</dbReference>
<organism evidence="11 12">
    <name type="scientific">Neglectibacter timonensis</name>
    <dbReference type="NCBI Taxonomy" id="1776382"/>
    <lineage>
        <taxon>Bacteria</taxon>
        <taxon>Bacillati</taxon>
        <taxon>Bacillota</taxon>
        <taxon>Clostridia</taxon>
        <taxon>Eubacteriales</taxon>
        <taxon>Oscillospiraceae</taxon>
        <taxon>Neglectibacter</taxon>
    </lineage>
</organism>
<dbReference type="InterPro" id="IPR011527">
    <property type="entry name" value="ABC1_TM_dom"/>
</dbReference>
<name>A0ABT1RZ95_9FIRM</name>
<evidence type="ECO:0000256" key="6">
    <source>
        <dbReference type="ARBA" id="ARBA00023136"/>
    </source>
</evidence>
<keyword evidence="2 8" id="KW-0812">Transmembrane</keyword>
<comment type="subcellular location">
    <subcellularLocation>
        <location evidence="1">Cell membrane</location>
        <topology evidence="1">Multi-pass membrane protein</topology>
    </subcellularLocation>
</comment>
<accession>A0ABT1RZ95</accession>
<dbReference type="InterPro" id="IPR017871">
    <property type="entry name" value="ABC_transporter-like_CS"/>
</dbReference>
<reference evidence="11 12" key="1">
    <citation type="submission" date="2022-06" db="EMBL/GenBank/DDBJ databases">
        <title>Isolation of gut microbiota from human fecal samples.</title>
        <authorList>
            <person name="Pamer E.G."/>
            <person name="Barat B."/>
            <person name="Waligurski E."/>
            <person name="Medina S."/>
            <person name="Paddock L."/>
            <person name="Mostad J."/>
        </authorList>
    </citation>
    <scope>NUCLEOTIDE SEQUENCE [LARGE SCALE GENOMIC DNA]</scope>
    <source>
        <strain evidence="11 12">DFI.9.73</strain>
    </source>
</reference>
<dbReference type="PANTHER" id="PTHR43394:SF1">
    <property type="entry name" value="ATP-BINDING CASSETTE SUB-FAMILY B MEMBER 10, MITOCHONDRIAL"/>
    <property type="match status" value="1"/>
</dbReference>
<evidence type="ECO:0000256" key="2">
    <source>
        <dbReference type="ARBA" id="ARBA00022692"/>
    </source>
</evidence>
<evidence type="ECO:0000256" key="7">
    <source>
        <dbReference type="SAM" id="MobiDB-lite"/>
    </source>
</evidence>
<dbReference type="GeneID" id="90531493"/>
<dbReference type="InterPro" id="IPR003593">
    <property type="entry name" value="AAA+_ATPase"/>
</dbReference>
<dbReference type="CDD" id="cd03254">
    <property type="entry name" value="ABCC_Glucan_exporter_like"/>
    <property type="match status" value="1"/>
</dbReference>
<evidence type="ECO:0000259" key="10">
    <source>
        <dbReference type="PROSITE" id="PS50929"/>
    </source>
</evidence>
<feature type="domain" description="ABC transmembrane type-1" evidence="10">
    <location>
        <begin position="56"/>
        <end position="349"/>
    </location>
</feature>
<dbReference type="EMBL" id="JANFZH010000017">
    <property type="protein sequence ID" value="MCQ4840010.1"/>
    <property type="molecule type" value="Genomic_DNA"/>
</dbReference>
<keyword evidence="12" id="KW-1185">Reference proteome</keyword>
<evidence type="ECO:0000256" key="5">
    <source>
        <dbReference type="ARBA" id="ARBA00022989"/>
    </source>
</evidence>